<organism evidence="1 2">
    <name type="scientific">Athelia psychrophila</name>
    <dbReference type="NCBI Taxonomy" id="1759441"/>
    <lineage>
        <taxon>Eukaryota</taxon>
        <taxon>Fungi</taxon>
        <taxon>Dikarya</taxon>
        <taxon>Basidiomycota</taxon>
        <taxon>Agaricomycotina</taxon>
        <taxon>Agaricomycetes</taxon>
        <taxon>Agaricomycetidae</taxon>
        <taxon>Atheliales</taxon>
        <taxon>Atheliaceae</taxon>
        <taxon>Athelia</taxon>
    </lineage>
</organism>
<dbReference type="AlphaFoldDB" id="A0A166R9F6"/>
<keyword evidence="2" id="KW-1185">Reference proteome</keyword>
<sequence length="99" mass="10863">MIYIGARPAAVQCDITSAPKSSNPITTFLGQFKHLSMSIWYIYPLCLCSPFERAAVMTGLYTLAAFAIFLCTPQAVVDMQISALRFLVDQASSMKAVTF</sequence>
<dbReference type="Proteomes" id="UP000076532">
    <property type="component" value="Unassembled WGS sequence"/>
</dbReference>
<accession>A0A166R9F6</accession>
<gene>
    <name evidence="1" type="ORF">FIBSPDRAFT_947952</name>
</gene>
<name>A0A166R9F6_9AGAM</name>
<dbReference type="EMBL" id="KV417505">
    <property type="protein sequence ID" value="KZP28044.1"/>
    <property type="molecule type" value="Genomic_DNA"/>
</dbReference>
<reference evidence="1 2" key="1">
    <citation type="journal article" date="2016" name="Mol. Biol. Evol.">
        <title>Comparative Genomics of Early-Diverging Mushroom-Forming Fungi Provides Insights into the Origins of Lignocellulose Decay Capabilities.</title>
        <authorList>
            <person name="Nagy L.G."/>
            <person name="Riley R."/>
            <person name="Tritt A."/>
            <person name="Adam C."/>
            <person name="Daum C."/>
            <person name="Floudas D."/>
            <person name="Sun H."/>
            <person name="Yadav J.S."/>
            <person name="Pangilinan J."/>
            <person name="Larsson K.H."/>
            <person name="Matsuura K."/>
            <person name="Barry K."/>
            <person name="Labutti K."/>
            <person name="Kuo R."/>
            <person name="Ohm R.A."/>
            <person name="Bhattacharya S.S."/>
            <person name="Shirouzu T."/>
            <person name="Yoshinaga Y."/>
            <person name="Martin F.M."/>
            <person name="Grigoriev I.V."/>
            <person name="Hibbett D.S."/>
        </authorList>
    </citation>
    <scope>NUCLEOTIDE SEQUENCE [LARGE SCALE GENOMIC DNA]</scope>
    <source>
        <strain evidence="1 2">CBS 109695</strain>
    </source>
</reference>
<evidence type="ECO:0000313" key="2">
    <source>
        <dbReference type="Proteomes" id="UP000076532"/>
    </source>
</evidence>
<evidence type="ECO:0000313" key="1">
    <source>
        <dbReference type="EMBL" id="KZP28044.1"/>
    </source>
</evidence>
<protein>
    <submittedName>
        <fullName evidence="1">Uncharacterized protein</fullName>
    </submittedName>
</protein>
<proteinExistence type="predicted"/>